<keyword evidence="1" id="KW-0812">Transmembrane</keyword>
<keyword evidence="1" id="KW-1133">Transmembrane helix</keyword>
<accession>X0XZ24</accession>
<feature type="transmembrane region" description="Helical" evidence="1">
    <location>
        <begin position="77"/>
        <end position="100"/>
    </location>
</feature>
<dbReference type="Gene3D" id="1.20.1250.20">
    <property type="entry name" value="MFS general substrate transporter like domains"/>
    <property type="match status" value="1"/>
</dbReference>
<feature type="non-terminal residue" evidence="2">
    <location>
        <position position="101"/>
    </location>
</feature>
<evidence type="ECO:0000313" key="2">
    <source>
        <dbReference type="EMBL" id="GAG40427.1"/>
    </source>
</evidence>
<comment type="caution">
    <text evidence="2">The sequence shown here is derived from an EMBL/GenBank/DDBJ whole genome shotgun (WGS) entry which is preliminary data.</text>
</comment>
<protein>
    <recommendedName>
        <fullName evidence="3">Major facilitator superfamily (MFS) profile domain-containing protein</fullName>
    </recommendedName>
</protein>
<dbReference type="InterPro" id="IPR036259">
    <property type="entry name" value="MFS_trans_sf"/>
</dbReference>
<organism evidence="2">
    <name type="scientific">marine sediment metagenome</name>
    <dbReference type="NCBI Taxonomy" id="412755"/>
    <lineage>
        <taxon>unclassified sequences</taxon>
        <taxon>metagenomes</taxon>
        <taxon>ecological metagenomes</taxon>
    </lineage>
</organism>
<name>X0XZ24_9ZZZZ</name>
<evidence type="ECO:0008006" key="3">
    <source>
        <dbReference type="Google" id="ProtNLM"/>
    </source>
</evidence>
<feature type="transmembrane region" description="Helical" evidence="1">
    <location>
        <begin position="44"/>
        <end position="65"/>
    </location>
</feature>
<gene>
    <name evidence="2" type="ORF">S01H1_67707</name>
</gene>
<dbReference type="AlphaFoldDB" id="X0XZ24"/>
<keyword evidence="1" id="KW-0472">Membrane</keyword>
<proteinExistence type="predicted"/>
<reference evidence="2" key="1">
    <citation type="journal article" date="2014" name="Front. Microbiol.">
        <title>High frequency of phylogenetically diverse reductive dehalogenase-homologous genes in deep subseafloor sedimentary metagenomes.</title>
        <authorList>
            <person name="Kawai M."/>
            <person name="Futagami T."/>
            <person name="Toyoda A."/>
            <person name="Takaki Y."/>
            <person name="Nishi S."/>
            <person name="Hori S."/>
            <person name="Arai W."/>
            <person name="Tsubouchi T."/>
            <person name="Morono Y."/>
            <person name="Uchiyama I."/>
            <person name="Ito T."/>
            <person name="Fujiyama A."/>
            <person name="Inagaki F."/>
            <person name="Takami H."/>
        </authorList>
    </citation>
    <scope>NUCLEOTIDE SEQUENCE</scope>
    <source>
        <strain evidence="2">Expedition CK06-06</strain>
    </source>
</reference>
<dbReference type="SUPFAM" id="SSF103473">
    <property type="entry name" value="MFS general substrate transporter"/>
    <property type="match status" value="1"/>
</dbReference>
<dbReference type="EMBL" id="BARS01044862">
    <property type="protein sequence ID" value="GAG40427.1"/>
    <property type="molecule type" value="Genomic_DNA"/>
</dbReference>
<evidence type="ECO:0000256" key="1">
    <source>
        <dbReference type="SAM" id="Phobius"/>
    </source>
</evidence>
<feature type="transmembrane region" description="Helical" evidence="1">
    <location>
        <begin position="7"/>
        <end position="32"/>
    </location>
</feature>
<sequence>MLSIPPIAIVSFFHALNDGFRIAIIAFIPYLAETLNLSYTQAGLLGTCVVGIQALSTLPASLLARKKGDFLVLRTGLLLYSVAILSLRASFLYIFFLIVYC</sequence>